<evidence type="ECO:0000256" key="1">
    <source>
        <dbReference type="ARBA" id="ARBA00008005"/>
    </source>
</evidence>
<dbReference type="KEGG" id="sur:STAUR_1544"/>
<dbReference type="PANTHER" id="PTHR35861:SF1">
    <property type="entry name" value="PHAGE TAIL SHEATH PROTEIN"/>
    <property type="match status" value="1"/>
</dbReference>
<comment type="similarity">
    <text evidence="1">Belongs to the myoviridae tail sheath protein family.</text>
</comment>
<reference evidence="3 5" key="2">
    <citation type="journal article" date="2011" name="Mol. Biol. Evol.">
        <title>Comparative genomic analysis of fruiting body formation in Myxococcales.</title>
        <authorList>
            <person name="Huntley S."/>
            <person name="Hamann N."/>
            <person name="Wegener-Feldbrugge S."/>
            <person name="Treuner-Lange A."/>
            <person name="Kube M."/>
            <person name="Reinhardt R."/>
            <person name="Klages S."/>
            <person name="Muller R."/>
            <person name="Ronning C.M."/>
            <person name="Nierman W.C."/>
            <person name="Sogaard-Andersen L."/>
        </authorList>
    </citation>
    <scope>NUCLEOTIDE SEQUENCE [LARGE SCALE GENOMIC DNA]</scope>
    <source>
        <strain evidence="3 5">DW4/3-1</strain>
    </source>
</reference>
<feature type="domain" description="Tail sheath protein C-terminal" evidence="2">
    <location>
        <begin position="416"/>
        <end position="520"/>
    </location>
</feature>
<evidence type="ECO:0000313" key="5">
    <source>
        <dbReference type="Proteomes" id="UP000001351"/>
    </source>
</evidence>
<dbReference type="Proteomes" id="UP000032702">
    <property type="component" value="Unassembled WGS sequence"/>
</dbReference>
<gene>
    <name evidence="3" type="ordered locus">STAUR_1544</name>
    <name evidence="4" type="ORF">STIAU_1520</name>
</gene>
<protein>
    <submittedName>
        <fullName evidence="4">Cytoplasmic fibril protein</fullName>
    </submittedName>
    <submittedName>
        <fullName evidence="3">Phage tail sheath protein</fullName>
    </submittedName>
</protein>
<sequence length="528" mass="55929">MIEAMALTLQTPGVYNVEQDAFANSVVPVETAIPAFVGYTARADYQQKSVLNEPVIINSMHDFHTYFGKLDPATPGSGPQPSPPYAQYSPIYHLTKSAGTGDIVLGGTAYDIEPDAATIYYLYNSIRLFFLNGGGTAVVVSVGTFGKPNGKAKAATDPLINPNVKLADLKRGLDAVQGEPLPTMLVVPDGSLLSAADNATLMQYMLNQCGAVSSRVALLDVQGGLEPDPLQWSNQITTFRTSVGVNNLSYGAAYYPFLETTLSSPSDIDYDNCGGAAELAKILPDAGTDPVQTIINTIIKPPATNAPTAEMSNAALLAASPSYNAVLTAVLGFINTVPPSGAVAGIYTRVDHAQGVWRAPANVSLTAVTDATFRVTDPIQAQLNVDALTGKSINAIRTFSGQGVLVWGARTLAGNSQDWRYLNVRRTLIMIEQSVKLAARAYVFSPNDASTWTTVKSTITNFLLGLWGQGALVGAKAPDAFSVNVGLGVTMSAQDILDGRMNIAVKVAIVRPAEFIVITYTQQQQQQG</sequence>
<evidence type="ECO:0000313" key="4">
    <source>
        <dbReference type="EMBL" id="EAU69807.1"/>
    </source>
</evidence>
<dbReference type="eggNOG" id="COG3497">
    <property type="taxonomic scope" value="Bacteria"/>
</dbReference>
<dbReference type="PANTHER" id="PTHR35861">
    <property type="match status" value="1"/>
</dbReference>
<dbReference type="HOGENOM" id="CLU_009303_2_0_7"/>
<dbReference type="AlphaFoldDB" id="Q09DG4"/>
<dbReference type="Gene3D" id="3.40.50.11780">
    <property type="match status" value="1"/>
</dbReference>
<dbReference type="STRING" id="378806.STAUR_1544"/>
<dbReference type="OrthoDB" id="9767864at2"/>
<dbReference type="PATRIC" id="fig|378806.16.peg.9215"/>
<dbReference type="EMBL" id="CP002271">
    <property type="protein sequence ID" value="ADO69348.1"/>
    <property type="molecule type" value="Genomic_DNA"/>
</dbReference>
<reference evidence="4 6" key="1">
    <citation type="submission" date="2006-04" db="EMBL/GenBank/DDBJ databases">
        <authorList>
            <person name="Nierman W.C."/>
        </authorList>
    </citation>
    <scope>NUCLEOTIDE SEQUENCE [LARGE SCALE GENOMIC DNA]</scope>
    <source>
        <strain evidence="4 6">DW4/3-1</strain>
    </source>
</reference>
<evidence type="ECO:0000313" key="6">
    <source>
        <dbReference type="Proteomes" id="UP000032702"/>
    </source>
</evidence>
<dbReference type="InterPro" id="IPR052042">
    <property type="entry name" value="Tail_sheath_structural"/>
</dbReference>
<proteinExistence type="inferred from homology"/>
<dbReference type="InterPro" id="IPR020287">
    <property type="entry name" value="Tail_sheath_C"/>
</dbReference>
<dbReference type="Pfam" id="PF17482">
    <property type="entry name" value="Phage_sheath_1C"/>
    <property type="match status" value="1"/>
</dbReference>
<name>Q09DG4_STIAD</name>
<dbReference type="Proteomes" id="UP000001351">
    <property type="component" value="Chromosome"/>
</dbReference>
<evidence type="ECO:0000259" key="2">
    <source>
        <dbReference type="Pfam" id="PF17482"/>
    </source>
</evidence>
<dbReference type="EMBL" id="AAMD01000003">
    <property type="protein sequence ID" value="EAU69807.1"/>
    <property type="molecule type" value="Genomic_DNA"/>
</dbReference>
<accession>Q09DG4</accession>
<organism evidence="4 6">
    <name type="scientific">Stigmatella aurantiaca (strain DW4/3-1)</name>
    <dbReference type="NCBI Taxonomy" id="378806"/>
    <lineage>
        <taxon>Bacteria</taxon>
        <taxon>Pseudomonadati</taxon>
        <taxon>Myxococcota</taxon>
        <taxon>Myxococcia</taxon>
        <taxon>Myxococcales</taxon>
        <taxon>Cystobacterineae</taxon>
        <taxon>Archangiaceae</taxon>
        <taxon>Stigmatella</taxon>
    </lineage>
</organism>
<keyword evidence="5" id="KW-1185">Reference proteome</keyword>
<evidence type="ECO:0000313" key="3">
    <source>
        <dbReference type="EMBL" id="ADO69348.1"/>
    </source>
</evidence>